<dbReference type="InterPro" id="IPR050546">
    <property type="entry name" value="Glycosyl_Hydrlase_16"/>
</dbReference>
<dbReference type="InterPro" id="IPR008979">
    <property type="entry name" value="Galactose-bd-like_sf"/>
</dbReference>
<reference evidence="6" key="1">
    <citation type="submission" date="2019-10" db="EMBL/GenBank/DDBJ databases">
        <title>Streptomyces sp. nov., a novel actinobacterium isolated from alkaline environment.</title>
        <authorList>
            <person name="Golinska P."/>
        </authorList>
    </citation>
    <scope>NUCLEOTIDE SEQUENCE [LARGE SCALE GENOMIC DNA]</scope>
    <source>
        <strain evidence="6">DSM 42108</strain>
    </source>
</reference>
<gene>
    <name evidence="5" type="ORF">FOE67_16390</name>
</gene>
<evidence type="ECO:0000313" key="6">
    <source>
        <dbReference type="Proteomes" id="UP000530234"/>
    </source>
</evidence>
<comment type="similarity">
    <text evidence="1">Belongs to the glycosyl hydrolase 16 family.</text>
</comment>
<feature type="region of interest" description="Disordered" evidence="2">
    <location>
        <begin position="42"/>
        <end position="77"/>
    </location>
</feature>
<sequence length="599" mass="64723">MRSTVTAPPGRRRTPRGRRVRVLAGGVALLVAALGLGPLTATGSAAGPAPVSRGKPALASSSESDAFPASAAVDGDRGTRWSSAFADDQWLRVDLGEPTGIERVVLDWEAAHASAYEIQLSDDARNWTTVHEARASTGGTETVEVSGTGRYVRMLGLERATAYGFSLWEFEVYAAGEGGTDPGGPGDPGREGLLSYGRPGSASSSQHDETCWECGPDKAFDGDPASRWATEPEVGWTDPGWIAVDLGAPAEISRVVLQWDPAHARSYAIQLSDDGREWRTVWSTTGGRGLKETIDIPAGDNTGRHVRMYGTERAGPYGYSLWEFSVYGTGGDPIAPPPLPPNPGEPMELVWSDDFEGPAGSVPDPTKWRSDPGVGQNNELQYYTASDNALLNGEGQLVIEARRQETPGTTCPVDPLSGSTTCQYTSGRINTHGLLDFTYGRVEARIKVSSTRGHWPAFWMLGSSFFEDGRPWPHVGEIDIMEHIGSEPNVVHSTLHAPAYFGGNGYGSSFSLPEGQSFGDDFHVYALDWTREGMVFTVDDHVVHTVDREELETTVGPWVFDGRFFLILNSAVGGDWPGPPDSSTVFPQRMTVDWVRVYQ</sequence>
<dbReference type="PROSITE" id="PS50022">
    <property type="entry name" value="FA58C_3"/>
    <property type="match status" value="2"/>
</dbReference>
<dbReference type="Gene3D" id="2.60.120.200">
    <property type="match status" value="1"/>
</dbReference>
<dbReference type="AlphaFoldDB" id="A0A7W3XXQ8"/>
<dbReference type="InterPro" id="IPR000421">
    <property type="entry name" value="FA58C"/>
</dbReference>
<dbReference type="GO" id="GO:0004553">
    <property type="term" value="F:hydrolase activity, hydrolyzing O-glycosyl compounds"/>
    <property type="evidence" value="ECO:0007669"/>
    <property type="project" value="InterPro"/>
</dbReference>
<dbReference type="RefSeq" id="WP_182665049.1">
    <property type="nucleotide sequence ID" value="NZ_VKHS01000413.1"/>
</dbReference>
<feature type="domain" description="F5/8 type C" evidence="3">
    <location>
        <begin position="186"/>
        <end position="329"/>
    </location>
</feature>
<dbReference type="GO" id="GO:0005975">
    <property type="term" value="P:carbohydrate metabolic process"/>
    <property type="evidence" value="ECO:0007669"/>
    <property type="project" value="InterPro"/>
</dbReference>
<dbReference type="Pfam" id="PF00722">
    <property type="entry name" value="Glyco_hydro_16"/>
    <property type="match status" value="1"/>
</dbReference>
<dbReference type="InterPro" id="IPR013320">
    <property type="entry name" value="ConA-like_dom_sf"/>
</dbReference>
<feature type="domain" description="GH16" evidence="4">
    <location>
        <begin position="335"/>
        <end position="599"/>
    </location>
</feature>
<accession>A0A7W3XXQ8</accession>
<evidence type="ECO:0000256" key="2">
    <source>
        <dbReference type="SAM" id="MobiDB-lite"/>
    </source>
</evidence>
<name>A0A7W3XXQ8_9ACTN</name>
<dbReference type="EMBL" id="VKHS01000413">
    <property type="protein sequence ID" value="MBB0231051.1"/>
    <property type="molecule type" value="Genomic_DNA"/>
</dbReference>
<comment type="caution">
    <text evidence="5">The sequence shown here is derived from an EMBL/GenBank/DDBJ whole genome shotgun (WGS) entry which is preliminary data.</text>
</comment>
<protein>
    <submittedName>
        <fullName evidence="5">Family 16 glycosylhydrolase</fullName>
    </submittedName>
</protein>
<dbReference type="PANTHER" id="PTHR10963">
    <property type="entry name" value="GLYCOSYL HYDROLASE-RELATED"/>
    <property type="match status" value="1"/>
</dbReference>
<evidence type="ECO:0000259" key="3">
    <source>
        <dbReference type="PROSITE" id="PS50022"/>
    </source>
</evidence>
<evidence type="ECO:0000313" key="5">
    <source>
        <dbReference type="EMBL" id="MBB0231051.1"/>
    </source>
</evidence>
<keyword evidence="6" id="KW-1185">Reference proteome</keyword>
<proteinExistence type="inferred from homology"/>
<feature type="compositionally biased region" description="Low complexity" evidence="2">
    <location>
        <begin position="42"/>
        <end position="52"/>
    </location>
</feature>
<evidence type="ECO:0000259" key="4">
    <source>
        <dbReference type="PROSITE" id="PS51762"/>
    </source>
</evidence>
<dbReference type="CDD" id="cd08023">
    <property type="entry name" value="GH16_laminarinase_like"/>
    <property type="match status" value="1"/>
</dbReference>
<dbReference type="SUPFAM" id="SSF49785">
    <property type="entry name" value="Galactose-binding domain-like"/>
    <property type="match status" value="2"/>
</dbReference>
<keyword evidence="5" id="KW-0378">Hydrolase</keyword>
<dbReference type="Gene3D" id="2.60.120.260">
    <property type="entry name" value="Galactose-binding domain-like"/>
    <property type="match status" value="2"/>
</dbReference>
<dbReference type="PROSITE" id="PS51762">
    <property type="entry name" value="GH16_2"/>
    <property type="match status" value="1"/>
</dbReference>
<dbReference type="SUPFAM" id="SSF49899">
    <property type="entry name" value="Concanavalin A-like lectins/glucanases"/>
    <property type="match status" value="1"/>
</dbReference>
<organism evidence="5 6">
    <name type="scientific">Streptomyces calidiresistens</name>
    <dbReference type="NCBI Taxonomy" id="1485586"/>
    <lineage>
        <taxon>Bacteria</taxon>
        <taxon>Bacillati</taxon>
        <taxon>Actinomycetota</taxon>
        <taxon>Actinomycetes</taxon>
        <taxon>Kitasatosporales</taxon>
        <taxon>Streptomycetaceae</taxon>
        <taxon>Streptomyces</taxon>
    </lineage>
</organism>
<dbReference type="Pfam" id="PF00754">
    <property type="entry name" value="F5_F8_type_C"/>
    <property type="match status" value="2"/>
</dbReference>
<dbReference type="PANTHER" id="PTHR10963:SF55">
    <property type="entry name" value="GLYCOSIDE HYDROLASE FAMILY 16 PROTEIN"/>
    <property type="match status" value="1"/>
</dbReference>
<dbReference type="InterPro" id="IPR000757">
    <property type="entry name" value="Beta-glucanase-like"/>
</dbReference>
<feature type="domain" description="F5/8 type C" evidence="3">
    <location>
        <begin position="41"/>
        <end position="175"/>
    </location>
</feature>
<evidence type="ECO:0000256" key="1">
    <source>
        <dbReference type="ARBA" id="ARBA00006865"/>
    </source>
</evidence>
<dbReference type="Proteomes" id="UP000530234">
    <property type="component" value="Unassembled WGS sequence"/>
</dbReference>